<evidence type="ECO:0000313" key="1">
    <source>
        <dbReference type="EMBL" id="RBP00634.1"/>
    </source>
</evidence>
<dbReference type="EMBL" id="QNRI01000002">
    <property type="protein sequence ID" value="RBP00634.1"/>
    <property type="molecule type" value="Genomic_DNA"/>
</dbReference>
<keyword evidence="2" id="KW-1185">Reference proteome</keyword>
<gene>
    <name evidence="1" type="ORF">DES48_102399</name>
</gene>
<evidence type="ECO:0000313" key="2">
    <source>
        <dbReference type="Proteomes" id="UP000252254"/>
    </source>
</evidence>
<dbReference type="Proteomes" id="UP000252254">
    <property type="component" value="Unassembled WGS sequence"/>
</dbReference>
<protein>
    <submittedName>
        <fullName evidence="1">Uncharacterized protein</fullName>
    </submittedName>
</protein>
<sequence length="54" mass="6338">MCDKRVYGINLARKEDRFVLGVLHQQVVTNSLRYGVDQAEVTWIREEVYHSVDT</sequence>
<comment type="caution">
    <text evidence="1">The sequence shown here is derived from an EMBL/GenBank/DDBJ whole genome shotgun (WGS) entry which is preliminary data.</text>
</comment>
<reference evidence="1 2" key="1">
    <citation type="submission" date="2018-06" db="EMBL/GenBank/DDBJ databases">
        <title>Genomic Encyclopedia of Type Strains, Phase IV (KMG-IV): sequencing the most valuable type-strain genomes for metagenomic binning, comparative biology and taxonomic classification.</title>
        <authorList>
            <person name="Goeker M."/>
        </authorList>
    </citation>
    <scope>NUCLEOTIDE SEQUENCE [LARGE SCALE GENOMIC DNA]</scope>
    <source>
        <strain evidence="1 2">DSM 15140</strain>
    </source>
</reference>
<name>A0A366EDY8_9BACI</name>
<organism evidence="1 2">
    <name type="scientific">Paraliobacillus ryukyuensis</name>
    <dbReference type="NCBI Taxonomy" id="200904"/>
    <lineage>
        <taxon>Bacteria</taxon>
        <taxon>Bacillati</taxon>
        <taxon>Bacillota</taxon>
        <taxon>Bacilli</taxon>
        <taxon>Bacillales</taxon>
        <taxon>Bacillaceae</taxon>
        <taxon>Paraliobacillus</taxon>
    </lineage>
</organism>
<proteinExistence type="predicted"/>
<accession>A0A366EDY8</accession>
<dbReference type="AlphaFoldDB" id="A0A366EDY8"/>
<dbReference type="RefSeq" id="WP_170126169.1">
    <property type="nucleotide sequence ID" value="NZ_BAABQN010000002.1"/>
</dbReference>